<comment type="catalytic activity">
    <reaction evidence="15">
        <text>[GlcNAc-(1-&gt;4)-Mur2Ac(oyl-L-Ala-gamma-D-Glu-L-Lys-D-Ala-D-Ala)](n)-di-trans,octa-cis-undecaprenyl diphosphate + beta-D-GlcNAc-(1-&gt;4)-Mur2Ac(oyl-L-Ala-gamma-D-Glu-L-Lys-D-Ala-D-Ala)-di-trans,octa-cis-undecaprenyl diphosphate = [GlcNAc-(1-&gt;4)-Mur2Ac(oyl-L-Ala-gamma-D-Glu-L-Lys-D-Ala-D-Ala)](n+1)-di-trans,octa-cis-undecaprenyl diphosphate + di-trans,octa-cis-undecaprenyl diphosphate + H(+)</text>
        <dbReference type="Rhea" id="RHEA:23708"/>
        <dbReference type="Rhea" id="RHEA-COMP:9602"/>
        <dbReference type="Rhea" id="RHEA-COMP:9603"/>
        <dbReference type="ChEBI" id="CHEBI:15378"/>
        <dbReference type="ChEBI" id="CHEBI:58405"/>
        <dbReference type="ChEBI" id="CHEBI:60033"/>
        <dbReference type="ChEBI" id="CHEBI:78435"/>
        <dbReference type="EC" id="2.4.99.28"/>
    </reaction>
</comment>
<dbReference type="GO" id="GO:0032153">
    <property type="term" value="C:cell division site"/>
    <property type="evidence" value="ECO:0007669"/>
    <property type="project" value="TreeGrafter"/>
</dbReference>
<dbReference type="InterPro" id="IPR018365">
    <property type="entry name" value="Cell_cycle_FtsW-rel_CS"/>
</dbReference>
<dbReference type="EMBL" id="CP135130">
    <property type="protein sequence ID" value="WNP39014.1"/>
    <property type="molecule type" value="Genomic_DNA"/>
</dbReference>
<evidence type="ECO:0000256" key="1">
    <source>
        <dbReference type="ARBA" id="ARBA00004141"/>
    </source>
</evidence>
<evidence type="ECO:0000256" key="7">
    <source>
        <dbReference type="ARBA" id="ARBA00022989"/>
    </source>
</evidence>
<dbReference type="GO" id="GO:0015648">
    <property type="term" value="F:lipid-linked peptidoglycan transporter activity"/>
    <property type="evidence" value="ECO:0007669"/>
    <property type="project" value="TreeGrafter"/>
</dbReference>
<feature type="transmembrane region" description="Helical" evidence="16">
    <location>
        <begin position="158"/>
        <end position="179"/>
    </location>
</feature>
<organism evidence="17">
    <name type="scientific">Arcobacter sp. AZ-2023</name>
    <dbReference type="NCBI Taxonomy" id="3074453"/>
    <lineage>
        <taxon>Bacteria</taxon>
        <taxon>Pseudomonadati</taxon>
        <taxon>Campylobacterota</taxon>
        <taxon>Epsilonproteobacteria</taxon>
        <taxon>Campylobacterales</taxon>
        <taxon>Arcobacteraceae</taxon>
        <taxon>Arcobacter</taxon>
    </lineage>
</organism>
<evidence type="ECO:0000313" key="19">
    <source>
        <dbReference type="EMBL" id="WNP39014.1"/>
    </source>
</evidence>
<evidence type="ECO:0000256" key="12">
    <source>
        <dbReference type="ARBA" id="ARBA00041185"/>
    </source>
</evidence>
<dbReference type="GO" id="GO:0008955">
    <property type="term" value="F:peptidoglycan glycosyltransferase activity"/>
    <property type="evidence" value="ECO:0007669"/>
    <property type="project" value="UniProtKB-EC"/>
</dbReference>
<dbReference type="EC" id="2.4.99.28" evidence="14"/>
<dbReference type="GO" id="GO:0051301">
    <property type="term" value="P:cell division"/>
    <property type="evidence" value="ECO:0007669"/>
    <property type="project" value="InterPro"/>
</dbReference>
<evidence type="ECO:0000256" key="16">
    <source>
        <dbReference type="SAM" id="Phobius"/>
    </source>
</evidence>
<gene>
    <name evidence="19" type="ORF">RJG58_04850</name>
    <name evidence="20" type="ORF">RMP69_04850</name>
    <name evidence="17" type="ORF">RMQ65_03245</name>
    <name evidence="18" type="ORF">RMQ67_04850</name>
</gene>
<dbReference type="GO" id="GO:0009252">
    <property type="term" value="P:peptidoglycan biosynthetic process"/>
    <property type="evidence" value="ECO:0007669"/>
    <property type="project" value="UniProtKB-KW"/>
</dbReference>
<feature type="transmembrane region" description="Helical" evidence="16">
    <location>
        <begin position="209"/>
        <end position="231"/>
    </location>
</feature>
<dbReference type="Pfam" id="PF01098">
    <property type="entry name" value="FTSW_RODA_SPOVE"/>
    <property type="match status" value="1"/>
</dbReference>
<keyword evidence="5" id="KW-0133">Cell shape</keyword>
<evidence type="ECO:0000256" key="14">
    <source>
        <dbReference type="ARBA" id="ARBA00044770"/>
    </source>
</evidence>
<accession>A0AA96IGD3</accession>
<evidence type="ECO:0000256" key="4">
    <source>
        <dbReference type="ARBA" id="ARBA00022692"/>
    </source>
</evidence>
<dbReference type="EMBL" id="CP134855">
    <property type="protein sequence ID" value="WNL32864.1"/>
    <property type="molecule type" value="Genomic_DNA"/>
</dbReference>
<dbReference type="PANTHER" id="PTHR30474:SF2">
    <property type="entry name" value="PEPTIDOGLYCAN GLYCOSYLTRANSFERASE FTSW-RELATED"/>
    <property type="match status" value="1"/>
</dbReference>
<dbReference type="InterPro" id="IPR001182">
    <property type="entry name" value="FtsW/RodA"/>
</dbReference>
<reference evidence="17" key="1">
    <citation type="submission" date="2023-09" db="EMBL/GenBank/DDBJ databases">
        <title>Arcobacter tbilisiensis sp. nov. isolated from chicken meat in Tbilisi, Georgia.</title>
        <authorList>
            <person name="Matthias R."/>
            <person name="Zautner A.E."/>
        </authorList>
    </citation>
    <scope>NUCLEOTIDE SEQUENCE</scope>
    <source>
        <strain evidence="19">LEO 101</strain>
        <strain evidence="17">LEO 49</strain>
        <strain evidence="20">LEO 50</strain>
        <strain evidence="18">LEO 53</strain>
    </source>
</reference>
<dbReference type="GO" id="GO:0005886">
    <property type="term" value="C:plasma membrane"/>
    <property type="evidence" value="ECO:0007669"/>
    <property type="project" value="TreeGrafter"/>
</dbReference>
<feature type="transmembrane region" description="Helical" evidence="16">
    <location>
        <begin position="88"/>
        <end position="105"/>
    </location>
</feature>
<evidence type="ECO:0000256" key="13">
    <source>
        <dbReference type="ARBA" id="ARBA00041418"/>
    </source>
</evidence>
<feature type="transmembrane region" description="Helical" evidence="16">
    <location>
        <begin position="311"/>
        <end position="332"/>
    </location>
</feature>
<evidence type="ECO:0000256" key="5">
    <source>
        <dbReference type="ARBA" id="ARBA00022960"/>
    </source>
</evidence>
<feature type="transmembrane region" description="Helical" evidence="16">
    <location>
        <begin position="185"/>
        <end position="202"/>
    </location>
</feature>
<dbReference type="GO" id="GO:0008360">
    <property type="term" value="P:regulation of cell shape"/>
    <property type="evidence" value="ECO:0007669"/>
    <property type="project" value="UniProtKB-KW"/>
</dbReference>
<evidence type="ECO:0000256" key="8">
    <source>
        <dbReference type="ARBA" id="ARBA00023136"/>
    </source>
</evidence>
<keyword evidence="4 16" id="KW-0812">Transmembrane</keyword>
<evidence type="ECO:0000256" key="15">
    <source>
        <dbReference type="ARBA" id="ARBA00049902"/>
    </source>
</evidence>
<keyword evidence="6" id="KW-0573">Peptidoglycan synthesis</keyword>
<keyword evidence="7 16" id="KW-1133">Transmembrane helix</keyword>
<dbReference type="EMBL" id="CP135131">
    <property type="protein sequence ID" value="WNP41106.1"/>
    <property type="molecule type" value="Genomic_DNA"/>
</dbReference>
<keyword evidence="8 16" id="KW-0472">Membrane</keyword>
<proteinExistence type="inferred from homology"/>
<evidence type="ECO:0000256" key="9">
    <source>
        <dbReference type="ARBA" id="ARBA00032370"/>
    </source>
</evidence>
<evidence type="ECO:0000256" key="11">
    <source>
        <dbReference type="ARBA" id="ARBA00038053"/>
    </source>
</evidence>
<evidence type="ECO:0000313" key="20">
    <source>
        <dbReference type="EMBL" id="WNP41106.1"/>
    </source>
</evidence>
<comment type="similarity">
    <text evidence="11">Belongs to the SEDS family. FtsW subfamily.</text>
</comment>
<evidence type="ECO:0000256" key="6">
    <source>
        <dbReference type="ARBA" id="ARBA00022984"/>
    </source>
</evidence>
<name>A0AA96IGD3_9BACT</name>
<dbReference type="EMBL" id="CP134853">
    <property type="protein sequence ID" value="WNL28397.1"/>
    <property type="molecule type" value="Genomic_DNA"/>
</dbReference>
<feature type="transmembrane region" description="Helical" evidence="16">
    <location>
        <begin position="344"/>
        <end position="368"/>
    </location>
</feature>
<evidence type="ECO:0000256" key="2">
    <source>
        <dbReference type="ARBA" id="ARBA00022676"/>
    </source>
</evidence>
<keyword evidence="2" id="KW-0328">Glycosyltransferase</keyword>
<feature type="transmembrane region" description="Helical" evidence="16">
    <location>
        <begin position="57"/>
        <end position="76"/>
    </location>
</feature>
<feature type="transmembrane region" description="Helical" evidence="16">
    <location>
        <begin position="125"/>
        <end position="146"/>
    </location>
</feature>
<comment type="subcellular location">
    <subcellularLocation>
        <location evidence="1">Membrane</location>
        <topology evidence="1">Multi-pass membrane protein</topology>
    </subcellularLocation>
</comment>
<evidence type="ECO:0000313" key="17">
    <source>
        <dbReference type="EMBL" id="WNL28397.1"/>
    </source>
</evidence>
<feature type="transmembrane region" description="Helical" evidence="16">
    <location>
        <begin position="380"/>
        <end position="399"/>
    </location>
</feature>
<evidence type="ECO:0000313" key="18">
    <source>
        <dbReference type="EMBL" id="WNL32864.1"/>
    </source>
</evidence>
<evidence type="ECO:0000256" key="3">
    <source>
        <dbReference type="ARBA" id="ARBA00022679"/>
    </source>
</evidence>
<dbReference type="PROSITE" id="PS00428">
    <property type="entry name" value="FTSW_RODA_SPOVE"/>
    <property type="match status" value="1"/>
</dbReference>
<dbReference type="AlphaFoldDB" id="A0AA96IGD3"/>
<feature type="transmembrane region" description="Helical" evidence="16">
    <location>
        <begin position="21"/>
        <end position="45"/>
    </location>
</feature>
<protein>
    <recommendedName>
        <fullName evidence="12">Probable peptidoglycan glycosyltransferase FtsW</fullName>
        <ecNumber evidence="14">2.4.99.28</ecNumber>
    </recommendedName>
    <alternativeName>
        <fullName evidence="13">Cell division protein FtsW</fullName>
    </alternativeName>
    <alternativeName>
        <fullName evidence="10">Cell wall polymerase</fullName>
    </alternativeName>
    <alternativeName>
        <fullName evidence="9">Peptidoglycan polymerase</fullName>
    </alternativeName>
</protein>
<evidence type="ECO:0000256" key="10">
    <source>
        <dbReference type="ARBA" id="ARBA00033270"/>
    </source>
</evidence>
<dbReference type="PANTHER" id="PTHR30474">
    <property type="entry name" value="CELL CYCLE PROTEIN"/>
    <property type="match status" value="1"/>
</dbReference>
<keyword evidence="3" id="KW-0808">Transferase</keyword>
<sequence length="422" mass="47392">MDYIKNKIKLLTTGENLREPDYFLFILVSMLIIVSIVFSYSLTIYTVEFLGYGQFHYILRQGLVGIFCIYLMWWMARLNPNKIMHRTGMTLFGVGLFLMVIMPFLPASLVTASGGANRWIRLPGISLSPVEIFKIGFIYFLSWSFFRKVIHQPKKGLFGDLLLLSPYFLVFIFIVFLIAVLQKDLGQVALLTIIMLTLIIFANRSLKIIFALILIAIVGMIVLIAAAPHRINRIHSWWSMVQDGILSVLPSTFEQYLRIKNLPEPYQVSHSLNAIHNGGFFGQGISLGDLKVGFLSEVHTDFVIAGITEEIGWLGIFVITTILMLVILRILAISRKVDSKIFHLFTTGIALMIIVAFLINGAGISGIIPIKGIAVPFLSYGGSSLITSSFAIGLVLSISRTVKKYEPQKTIIKEKPKRIIIR</sequence>